<keyword evidence="10" id="KW-1185">Reference proteome</keyword>
<feature type="domain" description="Palmitoyltransferase DHHC" evidence="8">
    <location>
        <begin position="91"/>
        <end position="226"/>
    </location>
</feature>
<protein>
    <recommendedName>
        <fullName evidence="7">Palmitoyltransferase</fullName>
        <ecNumber evidence="7">2.3.1.225</ecNumber>
    </recommendedName>
</protein>
<evidence type="ECO:0000256" key="1">
    <source>
        <dbReference type="ARBA" id="ARBA00004141"/>
    </source>
</evidence>
<dbReference type="PROSITE" id="PS50216">
    <property type="entry name" value="DHHC"/>
    <property type="match status" value="1"/>
</dbReference>
<evidence type="ECO:0000256" key="4">
    <source>
        <dbReference type="ARBA" id="ARBA00022989"/>
    </source>
</evidence>
<evidence type="ECO:0000256" key="5">
    <source>
        <dbReference type="ARBA" id="ARBA00023136"/>
    </source>
</evidence>
<dbReference type="GO" id="GO:0019706">
    <property type="term" value="F:protein-cysteine S-palmitoyltransferase activity"/>
    <property type="evidence" value="ECO:0007669"/>
    <property type="project" value="UniProtKB-EC"/>
</dbReference>
<feature type="transmembrane region" description="Helical" evidence="7">
    <location>
        <begin position="21"/>
        <end position="45"/>
    </location>
</feature>
<keyword evidence="4 7" id="KW-1133">Transmembrane helix</keyword>
<dbReference type="InterPro" id="IPR001594">
    <property type="entry name" value="Palmitoyltrfase_DHHC"/>
</dbReference>
<comment type="subcellular location">
    <subcellularLocation>
        <location evidence="1">Membrane</location>
        <topology evidence="1">Multi-pass membrane protein</topology>
    </subcellularLocation>
</comment>
<dbReference type="EMBL" id="JAWQEG010000557">
    <property type="protein sequence ID" value="KAK3888359.1"/>
    <property type="molecule type" value="Genomic_DNA"/>
</dbReference>
<dbReference type="Proteomes" id="UP001286313">
    <property type="component" value="Unassembled WGS sequence"/>
</dbReference>
<evidence type="ECO:0000259" key="8">
    <source>
        <dbReference type="Pfam" id="PF01529"/>
    </source>
</evidence>
<gene>
    <name evidence="9" type="ORF">Pcinc_007580</name>
</gene>
<organism evidence="9 10">
    <name type="scientific">Petrolisthes cinctipes</name>
    <name type="common">Flat porcelain crab</name>
    <dbReference type="NCBI Taxonomy" id="88211"/>
    <lineage>
        <taxon>Eukaryota</taxon>
        <taxon>Metazoa</taxon>
        <taxon>Ecdysozoa</taxon>
        <taxon>Arthropoda</taxon>
        <taxon>Crustacea</taxon>
        <taxon>Multicrustacea</taxon>
        <taxon>Malacostraca</taxon>
        <taxon>Eumalacostraca</taxon>
        <taxon>Eucarida</taxon>
        <taxon>Decapoda</taxon>
        <taxon>Pleocyemata</taxon>
        <taxon>Anomura</taxon>
        <taxon>Galatheoidea</taxon>
        <taxon>Porcellanidae</taxon>
        <taxon>Petrolisthes</taxon>
    </lineage>
</organism>
<keyword evidence="5 7" id="KW-0472">Membrane</keyword>
<evidence type="ECO:0000256" key="7">
    <source>
        <dbReference type="RuleBase" id="RU079119"/>
    </source>
</evidence>
<reference evidence="9" key="1">
    <citation type="submission" date="2023-10" db="EMBL/GenBank/DDBJ databases">
        <title>Genome assemblies of two species of porcelain crab, Petrolisthes cinctipes and Petrolisthes manimaculis (Anomura: Porcellanidae).</title>
        <authorList>
            <person name="Angst P."/>
        </authorList>
    </citation>
    <scope>NUCLEOTIDE SEQUENCE</scope>
    <source>
        <strain evidence="9">PB745_01</strain>
        <tissue evidence="9">Gill</tissue>
    </source>
</reference>
<dbReference type="GO" id="GO:0016020">
    <property type="term" value="C:membrane"/>
    <property type="evidence" value="ECO:0007669"/>
    <property type="project" value="UniProtKB-SubCell"/>
</dbReference>
<feature type="transmembrane region" description="Helical" evidence="7">
    <location>
        <begin position="136"/>
        <end position="160"/>
    </location>
</feature>
<dbReference type="InterPro" id="IPR039859">
    <property type="entry name" value="PFA4/ZDH16/20/ERF2-like"/>
</dbReference>
<keyword evidence="3 7" id="KW-0812">Transmembrane</keyword>
<comment type="catalytic activity">
    <reaction evidence="7">
        <text>L-cysteinyl-[protein] + hexadecanoyl-CoA = S-hexadecanoyl-L-cysteinyl-[protein] + CoA</text>
        <dbReference type="Rhea" id="RHEA:36683"/>
        <dbReference type="Rhea" id="RHEA-COMP:10131"/>
        <dbReference type="Rhea" id="RHEA-COMP:11032"/>
        <dbReference type="ChEBI" id="CHEBI:29950"/>
        <dbReference type="ChEBI" id="CHEBI:57287"/>
        <dbReference type="ChEBI" id="CHEBI:57379"/>
        <dbReference type="ChEBI" id="CHEBI:74151"/>
        <dbReference type="EC" id="2.3.1.225"/>
    </reaction>
</comment>
<evidence type="ECO:0000256" key="6">
    <source>
        <dbReference type="ARBA" id="ARBA00023315"/>
    </source>
</evidence>
<proteinExistence type="inferred from homology"/>
<dbReference type="EC" id="2.3.1.225" evidence="7"/>
<evidence type="ECO:0000313" key="9">
    <source>
        <dbReference type="EMBL" id="KAK3888359.1"/>
    </source>
</evidence>
<sequence length="284" mass="32209">MGHSVRFRKKVMPRSLADLSAMVFMSFAIPAVYWFEVYIVAPTIYSQTLNFLHTILGTYIVLNIIGNFVAIIVVDTSTQGLLLPAQVPQGWHVCATCESTAPPRSRHCPTCNVCIMKKEHHCVFAGCCVGLTNHRYFYMFLFLMWGSTLYCSFLNACFIWPYVGGFNAWAAVRLLLPGVWLLWDPSLATLYAFLFSINVIGCLFMSVLVYYYTGLMLTNITTHENNTNARKAQKYNHGSSHNIKVSLGERWYLTWVFPTLASPLPYDGLDWTPQVVPSTRPKTK</sequence>
<dbReference type="Pfam" id="PF01529">
    <property type="entry name" value="DHHC"/>
    <property type="match status" value="1"/>
</dbReference>
<evidence type="ECO:0000256" key="2">
    <source>
        <dbReference type="ARBA" id="ARBA00022679"/>
    </source>
</evidence>
<comment type="caution">
    <text evidence="9">The sequence shown here is derived from an EMBL/GenBank/DDBJ whole genome shotgun (WGS) entry which is preliminary data.</text>
</comment>
<evidence type="ECO:0000313" key="10">
    <source>
        <dbReference type="Proteomes" id="UP001286313"/>
    </source>
</evidence>
<feature type="transmembrane region" description="Helical" evidence="7">
    <location>
        <begin position="190"/>
        <end position="212"/>
    </location>
</feature>
<comment type="similarity">
    <text evidence="7">Belongs to the DHHC palmitoyltransferase family.</text>
</comment>
<keyword evidence="6 7" id="KW-0012">Acyltransferase</keyword>
<evidence type="ECO:0000256" key="3">
    <source>
        <dbReference type="ARBA" id="ARBA00022692"/>
    </source>
</evidence>
<feature type="transmembrane region" description="Helical" evidence="7">
    <location>
        <begin position="51"/>
        <end position="74"/>
    </location>
</feature>
<comment type="domain">
    <text evidence="7">The DHHC domain is required for palmitoyltransferase activity.</text>
</comment>
<dbReference type="PANTHER" id="PTHR12246">
    <property type="entry name" value="PALMITOYLTRANSFERASE ZDHHC16"/>
    <property type="match status" value="1"/>
</dbReference>
<keyword evidence="2 7" id="KW-0808">Transferase</keyword>
<accession>A0AAE1G893</accession>
<name>A0AAE1G893_PETCI</name>
<dbReference type="AlphaFoldDB" id="A0AAE1G893"/>